<name>A0AAN7H615_9PEZI</name>
<sequence>MADPLSVAASITGIITLVDIVFCRLIKYSKSASNAADEAKAWVVEVNSVGGTLNSLSRLTLALEDEGFDSTLCMHHIHGCHRILSELNNMLKTAEKDLESQSRLTVLQRKLKWPLSTDRIRELMSELSNHKASVTMALSADSMNGFLRCLSLGNSLQASASEILSEIRDMKRITARVQEDEERRRVLDFFLKANPQERYETSLSSRHPRTGLWLIRLPAFQSWISTAGSRIWLTGIPGAGKTVLAGFVIEEAFARGSDNVAVAFFFCDYKEDKTHSPVNILSTVAFQLAVQKDEAYAVLAKYYQELHPARQLPRNATVEGLKNTLSGMLRAFERSFLIVDGLDECGGHADEVVAAIASWARDQDRLSIALLSRNEPNIRGSLKDEYDEVGIAVHTTDVAERPRVHDPLLKGEIVQRPMEGAAGI</sequence>
<keyword evidence="1" id="KW-0677">Repeat</keyword>
<dbReference type="Proteomes" id="UP001303760">
    <property type="component" value="Unassembled WGS sequence"/>
</dbReference>
<reference evidence="3" key="1">
    <citation type="journal article" date="2023" name="Mol. Phylogenet. Evol.">
        <title>Genome-scale phylogeny and comparative genomics of the fungal order Sordariales.</title>
        <authorList>
            <person name="Hensen N."/>
            <person name="Bonometti L."/>
            <person name="Westerberg I."/>
            <person name="Brannstrom I.O."/>
            <person name="Guillou S."/>
            <person name="Cros-Aarteil S."/>
            <person name="Calhoun S."/>
            <person name="Haridas S."/>
            <person name="Kuo A."/>
            <person name="Mondo S."/>
            <person name="Pangilinan J."/>
            <person name="Riley R."/>
            <person name="LaButti K."/>
            <person name="Andreopoulos B."/>
            <person name="Lipzen A."/>
            <person name="Chen C."/>
            <person name="Yan M."/>
            <person name="Daum C."/>
            <person name="Ng V."/>
            <person name="Clum A."/>
            <person name="Steindorff A."/>
            <person name="Ohm R.A."/>
            <person name="Martin F."/>
            <person name="Silar P."/>
            <person name="Natvig D.O."/>
            <person name="Lalanne C."/>
            <person name="Gautier V."/>
            <person name="Ament-Velasquez S.L."/>
            <person name="Kruys A."/>
            <person name="Hutchinson M.I."/>
            <person name="Powell A.J."/>
            <person name="Barry K."/>
            <person name="Miller A.N."/>
            <person name="Grigoriev I.V."/>
            <person name="Debuchy R."/>
            <person name="Gladieux P."/>
            <person name="Hiltunen Thoren M."/>
            <person name="Johannesson H."/>
        </authorList>
    </citation>
    <scope>NUCLEOTIDE SEQUENCE</scope>
    <source>
        <strain evidence="3">CBS 532.94</strain>
    </source>
</reference>
<protein>
    <recommendedName>
        <fullName evidence="2">NACHT domain-containing protein</fullName>
    </recommendedName>
</protein>
<feature type="domain" description="NACHT" evidence="2">
    <location>
        <begin position="229"/>
        <end position="344"/>
    </location>
</feature>
<dbReference type="AlphaFoldDB" id="A0AAN7H615"/>
<dbReference type="PROSITE" id="PS50837">
    <property type="entry name" value="NACHT"/>
    <property type="match status" value="1"/>
</dbReference>
<dbReference type="InterPro" id="IPR027417">
    <property type="entry name" value="P-loop_NTPase"/>
</dbReference>
<gene>
    <name evidence="3" type="ORF">C8A03DRAFT_48352</name>
</gene>
<dbReference type="Pfam" id="PF24883">
    <property type="entry name" value="NPHP3_N"/>
    <property type="match status" value="1"/>
</dbReference>
<dbReference type="EMBL" id="MU860756">
    <property type="protein sequence ID" value="KAK4232938.1"/>
    <property type="molecule type" value="Genomic_DNA"/>
</dbReference>
<reference evidence="3" key="2">
    <citation type="submission" date="2023-05" db="EMBL/GenBank/DDBJ databases">
        <authorList>
            <consortium name="Lawrence Berkeley National Laboratory"/>
            <person name="Steindorff A."/>
            <person name="Hensen N."/>
            <person name="Bonometti L."/>
            <person name="Westerberg I."/>
            <person name="Brannstrom I.O."/>
            <person name="Guillou S."/>
            <person name="Cros-Aarteil S."/>
            <person name="Calhoun S."/>
            <person name="Haridas S."/>
            <person name="Kuo A."/>
            <person name="Mondo S."/>
            <person name="Pangilinan J."/>
            <person name="Riley R."/>
            <person name="Labutti K."/>
            <person name="Andreopoulos B."/>
            <person name="Lipzen A."/>
            <person name="Chen C."/>
            <person name="Yanf M."/>
            <person name="Daum C."/>
            <person name="Ng V."/>
            <person name="Clum A."/>
            <person name="Ohm R."/>
            <person name="Martin F."/>
            <person name="Silar P."/>
            <person name="Natvig D."/>
            <person name="Lalanne C."/>
            <person name="Gautier V."/>
            <person name="Ament-Velasquez S.L."/>
            <person name="Kruys A."/>
            <person name="Hutchinson M.I."/>
            <person name="Powell A.J."/>
            <person name="Barry K."/>
            <person name="Miller A.N."/>
            <person name="Grigoriev I.V."/>
            <person name="Debuchy R."/>
            <person name="Gladieux P."/>
            <person name="Thoren M.H."/>
            <person name="Johannesson H."/>
        </authorList>
    </citation>
    <scope>NUCLEOTIDE SEQUENCE</scope>
    <source>
        <strain evidence="3">CBS 532.94</strain>
    </source>
</reference>
<dbReference type="SUPFAM" id="SSF52540">
    <property type="entry name" value="P-loop containing nucleoside triphosphate hydrolases"/>
    <property type="match status" value="1"/>
</dbReference>
<dbReference type="PANTHER" id="PTHR10039:SF16">
    <property type="entry name" value="GPI INOSITOL-DEACYLASE"/>
    <property type="match status" value="1"/>
</dbReference>
<keyword evidence="4" id="KW-1185">Reference proteome</keyword>
<accession>A0AAN7H615</accession>
<evidence type="ECO:0000313" key="4">
    <source>
        <dbReference type="Proteomes" id="UP001303760"/>
    </source>
</evidence>
<dbReference type="InterPro" id="IPR007111">
    <property type="entry name" value="NACHT_NTPase"/>
</dbReference>
<evidence type="ECO:0000259" key="2">
    <source>
        <dbReference type="PROSITE" id="PS50837"/>
    </source>
</evidence>
<proteinExistence type="predicted"/>
<evidence type="ECO:0000313" key="3">
    <source>
        <dbReference type="EMBL" id="KAK4232938.1"/>
    </source>
</evidence>
<dbReference type="Gene3D" id="3.40.50.300">
    <property type="entry name" value="P-loop containing nucleotide triphosphate hydrolases"/>
    <property type="match status" value="1"/>
</dbReference>
<dbReference type="InterPro" id="IPR056884">
    <property type="entry name" value="NPHP3-like_N"/>
</dbReference>
<evidence type="ECO:0000256" key="1">
    <source>
        <dbReference type="ARBA" id="ARBA00022737"/>
    </source>
</evidence>
<comment type="caution">
    <text evidence="3">The sequence shown here is derived from an EMBL/GenBank/DDBJ whole genome shotgun (WGS) entry which is preliminary data.</text>
</comment>
<organism evidence="3 4">
    <name type="scientific">Achaetomium macrosporum</name>
    <dbReference type="NCBI Taxonomy" id="79813"/>
    <lineage>
        <taxon>Eukaryota</taxon>
        <taxon>Fungi</taxon>
        <taxon>Dikarya</taxon>
        <taxon>Ascomycota</taxon>
        <taxon>Pezizomycotina</taxon>
        <taxon>Sordariomycetes</taxon>
        <taxon>Sordariomycetidae</taxon>
        <taxon>Sordariales</taxon>
        <taxon>Chaetomiaceae</taxon>
        <taxon>Achaetomium</taxon>
    </lineage>
</organism>
<dbReference type="PANTHER" id="PTHR10039">
    <property type="entry name" value="AMELOGENIN"/>
    <property type="match status" value="1"/>
</dbReference>